<keyword evidence="5" id="KW-1185">Reference proteome</keyword>
<proteinExistence type="predicted"/>
<reference evidence="4 5" key="1">
    <citation type="submission" date="2020-02" db="EMBL/GenBank/DDBJ databases">
        <authorList>
            <person name="Ma Q."/>
            <person name="Huang Y."/>
            <person name="Song X."/>
            <person name="Pei D."/>
        </authorList>
    </citation>
    <scope>NUCLEOTIDE SEQUENCE [LARGE SCALE GENOMIC DNA]</scope>
    <source>
        <strain evidence="4">Sxm20200214</strain>
        <tissue evidence="4">Leaf</tissue>
    </source>
</reference>
<dbReference type="OrthoDB" id="1101226at2759"/>
<feature type="region of interest" description="Disordered" evidence="1">
    <location>
        <begin position="330"/>
        <end position="423"/>
    </location>
</feature>
<dbReference type="InterPro" id="IPR025558">
    <property type="entry name" value="DUF4283"/>
</dbReference>
<protein>
    <recommendedName>
        <fullName evidence="6">DUF4283 domain-containing protein</fullName>
    </recommendedName>
</protein>
<dbReference type="AlphaFoldDB" id="A0A8X7PGQ6"/>
<organism evidence="4 5">
    <name type="scientific">Brassica carinata</name>
    <name type="common">Ethiopian mustard</name>
    <name type="synonym">Abyssinian cabbage</name>
    <dbReference type="NCBI Taxonomy" id="52824"/>
    <lineage>
        <taxon>Eukaryota</taxon>
        <taxon>Viridiplantae</taxon>
        <taxon>Streptophyta</taxon>
        <taxon>Embryophyta</taxon>
        <taxon>Tracheophyta</taxon>
        <taxon>Spermatophyta</taxon>
        <taxon>Magnoliopsida</taxon>
        <taxon>eudicotyledons</taxon>
        <taxon>Gunneridae</taxon>
        <taxon>Pentapetalae</taxon>
        <taxon>rosids</taxon>
        <taxon>malvids</taxon>
        <taxon>Brassicales</taxon>
        <taxon>Brassicaceae</taxon>
        <taxon>Brassiceae</taxon>
        <taxon>Brassica</taxon>
    </lineage>
</organism>
<dbReference type="InterPro" id="IPR040256">
    <property type="entry name" value="At4g02000-like"/>
</dbReference>
<evidence type="ECO:0000313" key="4">
    <source>
        <dbReference type="EMBL" id="KAG2250353.1"/>
    </source>
</evidence>
<comment type="caution">
    <text evidence="4">The sequence shown here is derived from an EMBL/GenBank/DDBJ whole genome shotgun (WGS) entry which is preliminary data.</text>
</comment>
<dbReference type="PANTHER" id="PTHR31286:SF178">
    <property type="entry name" value="DUF4283 DOMAIN-CONTAINING PROTEIN"/>
    <property type="match status" value="1"/>
</dbReference>
<sequence length="423" mass="47748">MAESLQDAIRSMSLKDDDPIDLPDNPCFQVFEQNALSILGRLLNPSCQPMAEMIETMPKIWRVYDRVRGIALSSEKFQFVFKREDDMETVLKDRPWSFNHWTMLIDRWIPSPPKNFLSTVDVWVRIHHIPMNYYTLDTMDFLARKIGKVIEIAYDPNVSQKDAFIRAQVRLDIANPTTARHVLNIPSGGQVMIEFEYEKLRKRCFHCLRLTHERPDCPMLHIKSPRAEASVNSSKEKVVNTVIARGQQELGVYLSVPPGFEPLFPELPPEERAMAMQYIAHSDPTERQARIVRVQQSILTEGVPERVDMPKISDDLFKDKGLVFGFELQSRSSGTKSSGNKNGTRPQRWKRLAGKKAGDSVVQRPSGVVIREESHGGDTGNADEYSGSKAKGKAVASVDDHDAKSSKTTSLMVASGLKPLPSQ</sequence>
<dbReference type="Proteomes" id="UP000886595">
    <property type="component" value="Unassembled WGS sequence"/>
</dbReference>
<feature type="domain" description="Zinc knuckle CX2CX4HX4C" evidence="3">
    <location>
        <begin position="171"/>
        <end position="218"/>
    </location>
</feature>
<evidence type="ECO:0000259" key="3">
    <source>
        <dbReference type="Pfam" id="PF14392"/>
    </source>
</evidence>
<evidence type="ECO:0008006" key="6">
    <source>
        <dbReference type="Google" id="ProtNLM"/>
    </source>
</evidence>
<evidence type="ECO:0000256" key="1">
    <source>
        <dbReference type="SAM" id="MobiDB-lite"/>
    </source>
</evidence>
<gene>
    <name evidence="4" type="ORF">Bca52824_080489</name>
</gene>
<accession>A0A8X7PGQ6</accession>
<feature type="domain" description="DUF4283" evidence="2">
    <location>
        <begin position="32"/>
        <end position="110"/>
    </location>
</feature>
<name>A0A8X7PGQ6_BRACI</name>
<dbReference type="Pfam" id="PF14392">
    <property type="entry name" value="zf-CCHC_4"/>
    <property type="match status" value="1"/>
</dbReference>
<dbReference type="EMBL" id="JAAMPC010000016">
    <property type="protein sequence ID" value="KAG2250353.1"/>
    <property type="molecule type" value="Genomic_DNA"/>
</dbReference>
<dbReference type="Pfam" id="PF14111">
    <property type="entry name" value="DUF4283"/>
    <property type="match status" value="1"/>
</dbReference>
<dbReference type="PANTHER" id="PTHR31286">
    <property type="entry name" value="GLYCINE-RICH CELL WALL STRUCTURAL PROTEIN 1.8-LIKE"/>
    <property type="match status" value="1"/>
</dbReference>
<feature type="compositionally biased region" description="Low complexity" evidence="1">
    <location>
        <begin position="332"/>
        <end position="344"/>
    </location>
</feature>
<dbReference type="InterPro" id="IPR025836">
    <property type="entry name" value="Zn_knuckle_CX2CX4HX4C"/>
</dbReference>
<evidence type="ECO:0000259" key="2">
    <source>
        <dbReference type="Pfam" id="PF14111"/>
    </source>
</evidence>
<evidence type="ECO:0000313" key="5">
    <source>
        <dbReference type="Proteomes" id="UP000886595"/>
    </source>
</evidence>